<sequence>MAGLPRAPSRGPQPHWVHCSAAADILGRGSRGAVRANFGQNPLRRRGAAVPTGDGCSPTTSLQFSGPPVVIMVGFMGRARFVAQERRTMRAAPSASGHTP</sequence>
<organism evidence="2 3">
    <name type="scientific">Pleurodeles waltl</name>
    <name type="common">Iberian ribbed newt</name>
    <dbReference type="NCBI Taxonomy" id="8319"/>
    <lineage>
        <taxon>Eukaryota</taxon>
        <taxon>Metazoa</taxon>
        <taxon>Chordata</taxon>
        <taxon>Craniata</taxon>
        <taxon>Vertebrata</taxon>
        <taxon>Euteleostomi</taxon>
        <taxon>Amphibia</taxon>
        <taxon>Batrachia</taxon>
        <taxon>Caudata</taxon>
        <taxon>Salamandroidea</taxon>
        <taxon>Salamandridae</taxon>
        <taxon>Pleurodelinae</taxon>
        <taxon>Pleurodeles</taxon>
    </lineage>
</organism>
<reference evidence="2" key="1">
    <citation type="journal article" date="2022" name="bioRxiv">
        <title>Sequencing and chromosome-scale assembly of the giantPleurodeles waltlgenome.</title>
        <authorList>
            <person name="Brown T."/>
            <person name="Elewa A."/>
            <person name="Iarovenko S."/>
            <person name="Subramanian E."/>
            <person name="Araus A.J."/>
            <person name="Petzold A."/>
            <person name="Susuki M."/>
            <person name="Suzuki K.-i.T."/>
            <person name="Hayashi T."/>
            <person name="Toyoda A."/>
            <person name="Oliveira C."/>
            <person name="Osipova E."/>
            <person name="Leigh N.D."/>
            <person name="Simon A."/>
            <person name="Yun M.H."/>
        </authorList>
    </citation>
    <scope>NUCLEOTIDE SEQUENCE</scope>
    <source>
        <strain evidence="2">20211129_DDA</strain>
        <tissue evidence="2">Liver</tissue>
    </source>
</reference>
<proteinExistence type="predicted"/>
<evidence type="ECO:0000313" key="3">
    <source>
        <dbReference type="Proteomes" id="UP001066276"/>
    </source>
</evidence>
<keyword evidence="3" id="KW-1185">Reference proteome</keyword>
<evidence type="ECO:0000256" key="1">
    <source>
        <dbReference type="SAM" id="MobiDB-lite"/>
    </source>
</evidence>
<dbReference type="EMBL" id="JANPWB010000011">
    <property type="protein sequence ID" value="KAJ1123202.1"/>
    <property type="molecule type" value="Genomic_DNA"/>
</dbReference>
<dbReference type="AlphaFoldDB" id="A0AAV7P7E6"/>
<dbReference type="Proteomes" id="UP001066276">
    <property type="component" value="Chromosome 7"/>
</dbReference>
<protein>
    <submittedName>
        <fullName evidence="2">Uncharacterized protein</fullName>
    </submittedName>
</protein>
<comment type="caution">
    <text evidence="2">The sequence shown here is derived from an EMBL/GenBank/DDBJ whole genome shotgun (WGS) entry which is preliminary data.</text>
</comment>
<accession>A0AAV7P7E6</accession>
<name>A0AAV7P7E6_PLEWA</name>
<feature type="region of interest" description="Disordered" evidence="1">
    <location>
        <begin position="38"/>
        <end position="61"/>
    </location>
</feature>
<evidence type="ECO:0000313" key="2">
    <source>
        <dbReference type="EMBL" id="KAJ1123202.1"/>
    </source>
</evidence>
<gene>
    <name evidence="2" type="ORF">NDU88_001675</name>
</gene>